<dbReference type="EMBL" id="JPWV03000155">
    <property type="protein sequence ID" value="KAG2522888.1"/>
    <property type="molecule type" value="Genomic_DNA"/>
</dbReference>
<name>A0A8T0LY11_9STRA</name>
<comment type="similarity">
    <text evidence="1">Belongs to the ATP-dependent AMP-binding enzyme family.</text>
</comment>
<dbReference type="PANTHER" id="PTHR24096:SF149">
    <property type="entry name" value="AMP-BINDING DOMAIN-CONTAINING PROTEIN-RELATED"/>
    <property type="match status" value="1"/>
</dbReference>
<reference evidence="5" key="1">
    <citation type="journal article" date="2015" name="Genom Data">
        <title>Genome sequences of six Phytophthora species associated with forests in New Zealand.</title>
        <authorList>
            <person name="Studholme D.J."/>
            <person name="McDougal R.L."/>
            <person name="Sambles C."/>
            <person name="Hansen E."/>
            <person name="Hardy G."/>
            <person name="Grant M."/>
            <person name="Ganley R.J."/>
            <person name="Williams N.M."/>
        </authorList>
    </citation>
    <scope>NUCLEOTIDE SEQUENCE</scope>
    <source>
        <strain evidence="5">NZFS 2646</strain>
    </source>
</reference>
<keyword evidence="2" id="KW-0436">Ligase</keyword>
<evidence type="ECO:0000256" key="2">
    <source>
        <dbReference type="ARBA" id="ARBA00022598"/>
    </source>
</evidence>
<accession>A0A8T0LY11</accession>
<dbReference type="InterPro" id="IPR045851">
    <property type="entry name" value="AMP-bd_C_sf"/>
</dbReference>
<dbReference type="Pfam" id="PF00501">
    <property type="entry name" value="AMP-binding"/>
    <property type="match status" value="1"/>
</dbReference>
<organism evidence="5 6">
    <name type="scientific">Phytophthora kernoviae</name>
    <dbReference type="NCBI Taxonomy" id="325452"/>
    <lineage>
        <taxon>Eukaryota</taxon>
        <taxon>Sar</taxon>
        <taxon>Stramenopiles</taxon>
        <taxon>Oomycota</taxon>
        <taxon>Peronosporomycetes</taxon>
        <taxon>Peronosporales</taxon>
        <taxon>Peronosporaceae</taxon>
        <taxon>Phytophthora</taxon>
    </lineage>
</organism>
<evidence type="ECO:0000259" key="3">
    <source>
        <dbReference type="Pfam" id="PF00501"/>
    </source>
</evidence>
<dbReference type="Pfam" id="PF13193">
    <property type="entry name" value="AMP-binding_C"/>
    <property type="match status" value="1"/>
</dbReference>
<proteinExistence type="inferred from homology"/>
<gene>
    <name evidence="5" type="ORF">JM16_005521</name>
</gene>
<evidence type="ECO:0000256" key="1">
    <source>
        <dbReference type="ARBA" id="ARBA00006432"/>
    </source>
</evidence>
<comment type="caution">
    <text evidence="5">The sequence shown here is derived from an EMBL/GenBank/DDBJ whole genome shotgun (WGS) entry which is preliminary data.</text>
</comment>
<dbReference type="Gene3D" id="3.40.50.12780">
    <property type="entry name" value="N-terminal domain of ligase-like"/>
    <property type="match status" value="2"/>
</dbReference>
<evidence type="ECO:0008006" key="7">
    <source>
        <dbReference type="Google" id="ProtNLM"/>
    </source>
</evidence>
<feature type="domain" description="AMP-binding enzyme C-terminal" evidence="4">
    <location>
        <begin position="374"/>
        <end position="452"/>
    </location>
</feature>
<evidence type="ECO:0000259" key="4">
    <source>
        <dbReference type="Pfam" id="PF13193"/>
    </source>
</evidence>
<dbReference type="InterPro" id="IPR000873">
    <property type="entry name" value="AMP-dep_synth/lig_dom"/>
</dbReference>
<dbReference type="InterPro" id="IPR020845">
    <property type="entry name" value="AMP-binding_CS"/>
</dbReference>
<dbReference type="InterPro" id="IPR042099">
    <property type="entry name" value="ANL_N_sf"/>
</dbReference>
<protein>
    <recommendedName>
        <fullName evidence="7">AMP-dependent synthetase/ligase domain-containing protein</fullName>
    </recommendedName>
</protein>
<dbReference type="Proteomes" id="UP000785171">
    <property type="component" value="Unassembled WGS sequence"/>
</dbReference>
<dbReference type="PROSITE" id="PS00455">
    <property type="entry name" value="AMP_BINDING"/>
    <property type="match status" value="1"/>
</dbReference>
<evidence type="ECO:0000313" key="6">
    <source>
        <dbReference type="Proteomes" id="UP000785171"/>
    </source>
</evidence>
<dbReference type="InterPro" id="IPR025110">
    <property type="entry name" value="AMP-bd_C"/>
</dbReference>
<dbReference type="AlphaFoldDB" id="A0A8T0LY11"/>
<dbReference type="Gene3D" id="3.30.300.30">
    <property type="match status" value="1"/>
</dbReference>
<dbReference type="GO" id="GO:0016405">
    <property type="term" value="F:CoA-ligase activity"/>
    <property type="evidence" value="ECO:0007669"/>
    <property type="project" value="TreeGrafter"/>
</dbReference>
<reference evidence="5" key="2">
    <citation type="submission" date="2020-06" db="EMBL/GenBank/DDBJ databases">
        <authorList>
            <person name="Studholme D.J."/>
        </authorList>
    </citation>
    <scope>NUCLEOTIDE SEQUENCE</scope>
    <source>
        <strain evidence="5">NZFS 2646</strain>
    </source>
</reference>
<dbReference type="SUPFAM" id="SSF56801">
    <property type="entry name" value="Acetyl-CoA synthetase-like"/>
    <property type="match status" value="1"/>
</dbReference>
<evidence type="ECO:0000313" key="5">
    <source>
        <dbReference type="EMBL" id="KAG2522888.1"/>
    </source>
</evidence>
<feature type="domain" description="AMP-dependent synthetase/ligase" evidence="3">
    <location>
        <begin position="38"/>
        <end position="280"/>
    </location>
</feature>
<sequence length="455" mass="50158">MGNCYSGELPIEPRDAIIHKSPHPHIVVPDITIWEVAEKQAKLHGDKPAFVCGLTHEVITFSELFKRANRLAAAFRNDGVQKGSVVVVHSFNCIEYPVVVLALTGLGAVCSPSSPLFLPNELNRQITKAKASYVVTHKQLENVALEAATNAGLTSDVMYTIGSTKEESEHNFKNIDDLVLQDKWIFKHKRIKPTTRVMLPFSSGTSGNPKGVCLSAKNLLANAMQIGYVEPRGDNFLGLVPFFHIYGVMLIHLSILQAKSIVILPRFMPDTLLGALSKYKGSAGRMVPNTELRVRCVNTGKDLPANMEGELLYRGPQVMLGYENNHEANQNIFTEDGFLRTGDIGYIDDDGFVFVIDRAKELIKYKGHQVAPGELEDVLNHHPAIADCCCVRGQNATGEEIPKAFVVLEHPGDLTVPTRENVITYVSEPVVPYKKVCDVEFIDSISKNASGKLLR</sequence>
<dbReference type="PANTHER" id="PTHR24096">
    <property type="entry name" value="LONG-CHAIN-FATTY-ACID--COA LIGASE"/>
    <property type="match status" value="1"/>
</dbReference>